<keyword evidence="2" id="KW-0479">Metal-binding</keyword>
<dbReference type="Pfam" id="PF04828">
    <property type="entry name" value="GFA"/>
    <property type="match status" value="1"/>
</dbReference>
<dbReference type="Pfam" id="PF13847">
    <property type="entry name" value="Methyltransf_31"/>
    <property type="match status" value="1"/>
</dbReference>
<dbReference type="Proteomes" id="UP000244855">
    <property type="component" value="Unassembled WGS sequence"/>
</dbReference>
<dbReference type="Gene3D" id="3.90.1590.10">
    <property type="entry name" value="glutathione-dependent formaldehyde- activating enzyme (gfa)"/>
    <property type="match status" value="1"/>
</dbReference>
<evidence type="ECO:0000313" key="5">
    <source>
        <dbReference type="EMBL" id="PVI07587.1"/>
    </source>
</evidence>
<dbReference type="PANTHER" id="PTHR43861">
    <property type="entry name" value="TRANS-ACONITATE 2-METHYLTRANSFERASE-RELATED"/>
    <property type="match status" value="1"/>
</dbReference>
<dbReference type="OrthoDB" id="6329284at2759"/>
<dbReference type="InterPro" id="IPR006913">
    <property type="entry name" value="CENP-V/GFA"/>
</dbReference>
<dbReference type="PROSITE" id="PS51891">
    <property type="entry name" value="CENP_V_GFA"/>
    <property type="match status" value="1"/>
</dbReference>
<protein>
    <submittedName>
        <fullName evidence="5">S-adenosyl-L-methionine-dependent methyltransferase</fullName>
    </submittedName>
</protein>
<dbReference type="SUPFAM" id="SSF53335">
    <property type="entry name" value="S-adenosyl-L-methionine-dependent methyltransferases"/>
    <property type="match status" value="1"/>
</dbReference>
<evidence type="ECO:0000256" key="3">
    <source>
        <dbReference type="ARBA" id="ARBA00022833"/>
    </source>
</evidence>
<dbReference type="InterPro" id="IPR011057">
    <property type="entry name" value="Mss4-like_sf"/>
</dbReference>
<organism evidence="5 6">
    <name type="scientific">Periconia macrospinosa</name>
    <dbReference type="NCBI Taxonomy" id="97972"/>
    <lineage>
        <taxon>Eukaryota</taxon>
        <taxon>Fungi</taxon>
        <taxon>Dikarya</taxon>
        <taxon>Ascomycota</taxon>
        <taxon>Pezizomycotina</taxon>
        <taxon>Dothideomycetes</taxon>
        <taxon>Pleosporomycetidae</taxon>
        <taxon>Pleosporales</taxon>
        <taxon>Massarineae</taxon>
        <taxon>Periconiaceae</taxon>
        <taxon>Periconia</taxon>
    </lineage>
</organism>
<dbReference type="GO" id="GO:0032259">
    <property type="term" value="P:methylation"/>
    <property type="evidence" value="ECO:0007669"/>
    <property type="project" value="UniProtKB-KW"/>
</dbReference>
<dbReference type="STRING" id="97972.A0A2V1EAM3"/>
<dbReference type="SUPFAM" id="SSF51316">
    <property type="entry name" value="Mss4-like"/>
    <property type="match status" value="1"/>
</dbReference>
<name>A0A2V1EAM3_9PLEO</name>
<sequence length="447" mass="49558">MASEVQADNAIRFYESRSYNYDDTWHVDFTQRFISYLPIQPGQHVLDLACGTGLLTFLESEAVGSSGKIIGVDVTPGMLNMAAHKKRQAGDKYENVSFLQGDISHLDRIEGLKGKTFDVITVASALVLFPDPKKVIEHWSGYLKPGGILAVDATHPRNLVAGMVFERTARRLNLPVPYNREWSQSESTLKNVVEDAGLEVEKVITCENQAGYGKRFHDVDTWDDHFVENVIVKDVTRTFATNEIRKQAQSIFKEEWERLSVDGKVEEVDAVFLAIARKSADGSRYISKLTMDDVVFTGGCRCSGVQYKCTAQPADITCCYCKACQQVSGSAFLPFVDVPKDSVEFTSKMTLKKLTLSSVATRFFCTGCGAPLSMEYHSIPETTSLVMSSVNLETFKGTIPKVKRHIFVEEKAPWTLLPDDGAPRLQRLDVSDEQCGLSANNISDATG</sequence>
<accession>A0A2V1EAM3</accession>
<evidence type="ECO:0000256" key="2">
    <source>
        <dbReference type="ARBA" id="ARBA00022723"/>
    </source>
</evidence>
<dbReference type="EMBL" id="KZ805303">
    <property type="protein sequence ID" value="PVI07587.1"/>
    <property type="molecule type" value="Genomic_DNA"/>
</dbReference>
<keyword evidence="5" id="KW-0489">Methyltransferase</keyword>
<comment type="similarity">
    <text evidence="1">Belongs to the Gfa family.</text>
</comment>
<keyword evidence="3" id="KW-0862">Zinc</keyword>
<dbReference type="InterPro" id="IPR029063">
    <property type="entry name" value="SAM-dependent_MTases_sf"/>
</dbReference>
<keyword evidence="6" id="KW-1185">Reference proteome</keyword>
<dbReference type="CDD" id="cd02440">
    <property type="entry name" value="AdoMet_MTases"/>
    <property type="match status" value="1"/>
</dbReference>
<dbReference type="InterPro" id="IPR025714">
    <property type="entry name" value="Methyltranfer_dom"/>
</dbReference>
<evidence type="ECO:0000256" key="1">
    <source>
        <dbReference type="ARBA" id="ARBA00005495"/>
    </source>
</evidence>
<reference evidence="5 6" key="1">
    <citation type="journal article" date="2018" name="Sci. Rep.">
        <title>Comparative genomics provides insights into the lifestyle and reveals functional heterogeneity of dark septate endophytic fungi.</title>
        <authorList>
            <person name="Knapp D.G."/>
            <person name="Nemeth J.B."/>
            <person name="Barry K."/>
            <person name="Hainaut M."/>
            <person name="Henrissat B."/>
            <person name="Johnson J."/>
            <person name="Kuo A."/>
            <person name="Lim J.H.P."/>
            <person name="Lipzen A."/>
            <person name="Nolan M."/>
            <person name="Ohm R.A."/>
            <person name="Tamas L."/>
            <person name="Grigoriev I.V."/>
            <person name="Spatafora J.W."/>
            <person name="Nagy L.G."/>
            <person name="Kovacs G.M."/>
        </authorList>
    </citation>
    <scope>NUCLEOTIDE SEQUENCE [LARGE SCALE GENOMIC DNA]</scope>
    <source>
        <strain evidence="5 6">DSE2036</strain>
    </source>
</reference>
<feature type="domain" description="CENP-V/GFA" evidence="4">
    <location>
        <begin position="296"/>
        <end position="420"/>
    </location>
</feature>
<evidence type="ECO:0000259" key="4">
    <source>
        <dbReference type="PROSITE" id="PS51891"/>
    </source>
</evidence>
<dbReference type="PANTHER" id="PTHR43861:SF1">
    <property type="entry name" value="TRANS-ACONITATE 2-METHYLTRANSFERASE"/>
    <property type="match status" value="1"/>
</dbReference>
<dbReference type="GO" id="GO:0016846">
    <property type="term" value="F:carbon-sulfur lyase activity"/>
    <property type="evidence" value="ECO:0007669"/>
    <property type="project" value="InterPro"/>
</dbReference>
<proteinExistence type="inferred from homology"/>
<dbReference type="GO" id="GO:0046872">
    <property type="term" value="F:metal ion binding"/>
    <property type="evidence" value="ECO:0007669"/>
    <property type="project" value="UniProtKB-KW"/>
</dbReference>
<keyword evidence="5" id="KW-0808">Transferase</keyword>
<dbReference type="Gene3D" id="3.40.50.150">
    <property type="entry name" value="Vaccinia Virus protein VP39"/>
    <property type="match status" value="1"/>
</dbReference>
<dbReference type="GO" id="GO:0008168">
    <property type="term" value="F:methyltransferase activity"/>
    <property type="evidence" value="ECO:0007669"/>
    <property type="project" value="UniProtKB-KW"/>
</dbReference>
<gene>
    <name evidence="5" type="ORF">DM02DRAFT_550404</name>
</gene>
<dbReference type="AlphaFoldDB" id="A0A2V1EAM3"/>
<evidence type="ECO:0000313" key="6">
    <source>
        <dbReference type="Proteomes" id="UP000244855"/>
    </source>
</evidence>